<dbReference type="Proteomes" id="UP000735302">
    <property type="component" value="Unassembled WGS sequence"/>
</dbReference>
<gene>
    <name evidence="1" type="ORF">PoB_006656900</name>
</gene>
<dbReference type="EMBL" id="BLXT01007574">
    <property type="protein sequence ID" value="GFO40064.1"/>
    <property type="molecule type" value="Genomic_DNA"/>
</dbReference>
<proteinExistence type="predicted"/>
<organism evidence="1 2">
    <name type="scientific">Plakobranchus ocellatus</name>
    <dbReference type="NCBI Taxonomy" id="259542"/>
    <lineage>
        <taxon>Eukaryota</taxon>
        <taxon>Metazoa</taxon>
        <taxon>Spiralia</taxon>
        <taxon>Lophotrochozoa</taxon>
        <taxon>Mollusca</taxon>
        <taxon>Gastropoda</taxon>
        <taxon>Heterobranchia</taxon>
        <taxon>Euthyneura</taxon>
        <taxon>Panpulmonata</taxon>
        <taxon>Sacoglossa</taxon>
        <taxon>Placobranchoidea</taxon>
        <taxon>Plakobranchidae</taxon>
        <taxon>Plakobranchus</taxon>
    </lineage>
</organism>
<protein>
    <submittedName>
        <fullName evidence="1">Uncharacterized protein</fullName>
    </submittedName>
</protein>
<keyword evidence="2" id="KW-1185">Reference proteome</keyword>
<reference evidence="1 2" key="1">
    <citation type="journal article" date="2021" name="Elife">
        <title>Chloroplast acquisition without the gene transfer in kleptoplastic sea slugs, Plakobranchus ocellatus.</title>
        <authorList>
            <person name="Maeda T."/>
            <person name="Takahashi S."/>
            <person name="Yoshida T."/>
            <person name="Shimamura S."/>
            <person name="Takaki Y."/>
            <person name="Nagai Y."/>
            <person name="Toyoda A."/>
            <person name="Suzuki Y."/>
            <person name="Arimoto A."/>
            <person name="Ishii H."/>
            <person name="Satoh N."/>
            <person name="Nishiyama T."/>
            <person name="Hasebe M."/>
            <person name="Maruyama T."/>
            <person name="Minagawa J."/>
            <person name="Obokata J."/>
            <person name="Shigenobu S."/>
        </authorList>
    </citation>
    <scope>NUCLEOTIDE SEQUENCE [LARGE SCALE GENOMIC DNA]</scope>
</reference>
<comment type="caution">
    <text evidence="1">The sequence shown here is derived from an EMBL/GenBank/DDBJ whole genome shotgun (WGS) entry which is preliminary data.</text>
</comment>
<accession>A0AAV4D7D8</accession>
<name>A0AAV4D7D8_9GAST</name>
<evidence type="ECO:0000313" key="1">
    <source>
        <dbReference type="EMBL" id="GFO40064.1"/>
    </source>
</evidence>
<dbReference type="AlphaFoldDB" id="A0AAV4D7D8"/>
<sequence>MKRKLGFCGWQVDIVVIRLSGAPSSQCVGGFVRARNKKIIADLRVCKLSAVPPTTPHDWKKITIRYSFKFYHLTGSAMQLVPNA</sequence>
<evidence type="ECO:0000313" key="2">
    <source>
        <dbReference type="Proteomes" id="UP000735302"/>
    </source>
</evidence>